<accession>A0A1Y1YT78</accession>
<keyword evidence="1 3" id="KW-0808">Transferase</keyword>
<gene>
    <name evidence="3" type="ORF">K493DRAFT_298476</name>
</gene>
<dbReference type="EMBL" id="MCFE01000072">
    <property type="protein sequence ID" value="ORY01238.1"/>
    <property type="molecule type" value="Genomic_DNA"/>
</dbReference>
<proteinExistence type="predicted"/>
<dbReference type="STRING" id="1314790.A0A1Y1YT78"/>
<evidence type="ECO:0000256" key="2">
    <source>
        <dbReference type="SAM" id="SignalP"/>
    </source>
</evidence>
<dbReference type="GO" id="GO:0008194">
    <property type="term" value="F:UDP-glycosyltransferase activity"/>
    <property type="evidence" value="ECO:0007669"/>
    <property type="project" value="InterPro"/>
</dbReference>
<dbReference type="Pfam" id="PF00201">
    <property type="entry name" value="UDPGT"/>
    <property type="match status" value="1"/>
</dbReference>
<organism evidence="3 4">
    <name type="scientific">Basidiobolus meristosporus CBS 931.73</name>
    <dbReference type="NCBI Taxonomy" id="1314790"/>
    <lineage>
        <taxon>Eukaryota</taxon>
        <taxon>Fungi</taxon>
        <taxon>Fungi incertae sedis</taxon>
        <taxon>Zoopagomycota</taxon>
        <taxon>Entomophthoromycotina</taxon>
        <taxon>Basidiobolomycetes</taxon>
        <taxon>Basidiobolales</taxon>
        <taxon>Basidiobolaceae</taxon>
        <taxon>Basidiobolus</taxon>
    </lineage>
</organism>
<dbReference type="Gene3D" id="3.40.50.2000">
    <property type="entry name" value="Glycogen Phosphorylase B"/>
    <property type="match status" value="2"/>
</dbReference>
<evidence type="ECO:0000256" key="1">
    <source>
        <dbReference type="ARBA" id="ARBA00022679"/>
    </source>
</evidence>
<dbReference type="OrthoDB" id="5835829at2759"/>
<keyword evidence="2" id="KW-0732">Signal</keyword>
<evidence type="ECO:0000313" key="4">
    <source>
        <dbReference type="Proteomes" id="UP000193498"/>
    </source>
</evidence>
<dbReference type="InParanoid" id="A0A1Y1YT78"/>
<sequence>MTFIISLVLSVLLAMASGHSLLNETWRQPGKIIISSHFGGYSHAKPIFQIASVLKQRGYEVSYASFTPFIDLAKPWGFRRITMGDGPLTADQIKETMKNATRDHDRKNIVTAVAVFWQLAYIPSYQQLTRIFSEEKPSFVMCDVFNFGCIDAAHSLRIPFSMQMPSLGILHSISDSITNSLDIGTVAADSGIITRFNRNFKHRLEYLWNNWRFAQLANKDRITAGSVARQEFGFNNIDKGVIFVNSFFGIDLLDDGAIDGVIWPISASAIEEFPDEVYINNATIPVDPILKNQHENVRILNFAPQFSVLSHPSTVLFVSHGGLDSSNEALLTGTRIISTMLLICKHLGCPSRWKSPPSPSREMVEKAKLLLEDKDGQFASNVRRMQILAQINSRRIQYAADVAEQMLYAGKTEDPMKSIYQSPESRWPFWKRWDADIYMILASTASLLFYSIFKVVQWFIDTSNSYTLATKTKILY</sequence>
<dbReference type="InterPro" id="IPR002213">
    <property type="entry name" value="UDP_glucos_trans"/>
</dbReference>
<evidence type="ECO:0000313" key="3">
    <source>
        <dbReference type="EMBL" id="ORY01238.1"/>
    </source>
</evidence>
<protein>
    <submittedName>
        <fullName evidence="3">UDP-Glycosyltransferase/glycogen phosphorylase</fullName>
    </submittedName>
</protein>
<keyword evidence="4" id="KW-1185">Reference proteome</keyword>
<dbReference type="Proteomes" id="UP000193498">
    <property type="component" value="Unassembled WGS sequence"/>
</dbReference>
<reference evidence="3 4" key="1">
    <citation type="submission" date="2016-07" db="EMBL/GenBank/DDBJ databases">
        <title>Pervasive Adenine N6-methylation of Active Genes in Fungi.</title>
        <authorList>
            <consortium name="DOE Joint Genome Institute"/>
            <person name="Mondo S.J."/>
            <person name="Dannebaum R.O."/>
            <person name="Kuo R.C."/>
            <person name="Labutti K."/>
            <person name="Haridas S."/>
            <person name="Kuo A."/>
            <person name="Salamov A."/>
            <person name="Ahrendt S.R."/>
            <person name="Lipzen A."/>
            <person name="Sullivan W."/>
            <person name="Andreopoulos W.B."/>
            <person name="Clum A."/>
            <person name="Lindquist E."/>
            <person name="Daum C."/>
            <person name="Ramamoorthy G.K."/>
            <person name="Gryganskyi A."/>
            <person name="Culley D."/>
            <person name="Magnuson J.K."/>
            <person name="James T.Y."/>
            <person name="O'Malley M.A."/>
            <person name="Stajich J.E."/>
            <person name="Spatafora J.W."/>
            <person name="Visel A."/>
            <person name="Grigoriev I.V."/>
        </authorList>
    </citation>
    <scope>NUCLEOTIDE SEQUENCE [LARGE SCALE GENOMIC DNA]</scope>
    <source>
        <strain evidence="3 4">CBS 931.73</strain>
    </source>
</reference>
<comment type="caution">
    <text evidence="3">The sequence shown here is derived from an EMBL/GenBank/DDBJ whole genome shotgun (WGS) entry which is preliminary data.</text>
</comment>
<dbReference type="AlphaFoldDB" id="A0A1Y1YT78"/>
<dbReference type="SUPFAM" id="SSF53756">
    <property type="entry name" value="UDP-Glycosyltransferase/glycogen phosphorylase"/>
    <property type="match status" value="1"/>
</dbReference>
<feature type="chain" id="PRO_5010996499" evidence="2">
    <location>
        <begin position="19"/>
        <end position="476"/>
    </location>
</feature>
<feature type="signal peptide" evidence="2">
    <location>
        <begin position="1"/>
        <end position="18"/>
    </location>
</feature>
<name>A0A1Y1YT78_9FUNG</name>